<feature type="transmembrane region" description="Helical" evidence="6">
    <location>
        <begin position="136"/>
        <end position="153"/>
    </location>
</feature>
<dbReference type="Pfam" id="PF11710">
    <property type="entry name" value="Git3"/>
    <property type="match status" value="1"/>
</dbReference>
<dbReference type="Proteomes" id="UP000664203">
    <property type="component" value="Unassembled WGS sequence"/>
</dbReference>
<sequence>RSLGGISDKSNNYTRHEQHIQQVLAVASSSISILSGFTSFYWFATMKRNFRHSLIMLLIGSGMFKALWYWIPPITILAGREPISYGFCQGAGFLLAVGIEASDAVILLIAIHTALTIFAPRKVDSQTGLYRYRWGAYTYWALFSVLLAALAFINPSSPYVSQGTFCYLPSRPIWYRLALSWIPRYLILGTIIGIYLAIYLYTKFKFGDFDAKFSANSLASEDNAQNSRMDVQASWPLPGLDGTDDPENADSSTEMSSPMLGSPIVSRRPTEARISLSESYEPLSGQPIRLINRTPTLLEALRDKTLSSVADKRVEFLANTALRQRHKAIERQLRYFIRETPWRQIKKNSKPVERKTHSRGGSDNGLRRMISGIHPDHEQATARGDIQAFEEQAGQEPRRERNWWDGDLL</sequence>
<feature type="transmembrane region" description="Helical" evidence="6">
    <location>
        <begin position="54"/>
        <end position="71"/>
    </location>
</feature>
<name>A0A8H3IAV3_9LECA</name>
<accession>A0A8H3IAV3</accession>
<feature type="transmembrane region" description="Helical" evidence="6">
    <location>
        <begin position="20"/>
        <end position="42"/>
    </location>
</feature>
<evidence type="ECO:0000259" key="7">
    <source>
        <dbReference type="Pfam" id="PF11710"/>
    </source>
</evidence>
<dbReference type="PANTHER" id="PTHR23112:SF37">
    <property type="entry name" value="G PROTEIN-COUPLED RECEPTOR GPR1"/>
    <property type="match status" value="1"/>
</dbReference>
<feature type="transmembrane region" description="Helical" evidence="6">
    <location>
        <begin position="91"/>
        <end position="115"/>
    </location>
</feature>
<evidence type="ECO:0000256" key="1">
    <source>
        <dbReference type="ARBA" id="ARBA00004141"/>
    </source>
</evidence>
<evidence type="ECO:0000256" key="3">
    <source>
        <dbReference type="ARBA" id="ARBA00022989"/>
    </source>
</evidence>
<evidence type="ECO:0000256" key="6">
    <source>
        <dbReference type="SAM" id="Phobius"/>
    </source>
</evidence>
<evidence type="ECO:0000256" key="4">
    <source>
        <dbReference type="ARBA" id="ARBA00023136"/>
    </source>
</evidence>
<feature type="region of interest" description="Disordered" evidence="5">
    <location>
        <begin position="347"/>
        <end position="409"/>
    </location>
</feature>
<gene>
    <name evidence="8" type="ORF">ALECFALPRED_005718</name>
</gene>
<reference evidence="8" key="1">
    <citation type="submission" date="2021-03" db="EMBL/GenBank/DDBJ databases">
        <authorList>
            <person name="Tagirdzhanova G."/>
        </authorList>
    </citation>
    <scope>NUCLEOTIDE SEQUENCE</scope>
</reference>
<organism evidence="8 9">
    <name type="scientific">Alectoria fallacina</name>
    <dbReference type="NCBI Taxonomy" id="1903189"/>
    <lineage>
        <taxon>Eukaryota</taxon>
        <taxon>Fungi</taxon>
        <taxon>Dikarya</taxon>
        <taxon>Ascomycota</taxon>
        <taxon>Pezizomycotina</taxon>
        <taxon>Lecanoromycetes</taxon>
        <taxon>OSLEUM clade</taxon>
        <taxon>Lecanoromycetidae</taxon>
        <taxon>Lecanorales</taxon>
        <taxon>Lecanorineae</taxon>
        <taxon>Parmeliaceae</taxon>
        <taxon>Alectoria</taxon>
    </lineage>
</organism>
<evidence type="ECO:0000256" key="2">
    <source>
        <dbReference type="ARBA" id="ARBA00022692"/>
    </source>
</evidence>
<evidence type="ECO:0000313" key="8">
    <source>
        <dbReference type="EMBL" id="CAF9909470.1"/>
    </source>
</evidence>
<keyword evidence="3 6" id="KW-1133">Transmembrane helix</keyword>
<dbReference type="InterPro" id="IPR023041">
    <property type="entry name" value="Glucose_rcpt_Git3-like_N"/>
</dbReference>
<evidence type="ECO:0000256" key="5">
    <source>
        <dbReference type="SAM" id="MobiDB-lite"/>
    </source>
</evidence>
<dbReference type="AlphaFoldDB" id="A0A8H3IAV3"/>
<dbReference type="PANTHER" id="PTHR23112">
    <property type="entry name" value="G PROTEIN-COUPLED RECEPTOR 157-RELATED"/>
    <property type="match status" value="1"/>
</dbReference>
<keyword evidence="4 6" id="KW-0472">Membrane</keyword>
<dbReference type="Gene3D" id="1.20.1070.10">
    <property type="entry name" value="Rhodopsin 7-helix transmembrane proteins"/>
    <property type="match status" value="1"/>
</dbReference>
<dbReference type="EMBL" id="CAJPDR010000036">
    <property type="protein sequence ID" value="CAF9909470.1"/>
    <property type="molecule type" value="Genomic_DNA"/>
</dbReference>
<dbReference type="GO" id="GO:0004930">
    <property type="term" value="F:G protein-coupled receptor activity"/>
    <property type="evidence" value="ECO:0007669"/>
    <property type="project" value="TreeGrafter"/>
</dbReference>
<feature type="region of interest" description="Disordered" evidence="5">
    <location>
        <begin position="240"/>
        <end position="264"/>
    </location>
</feature>
<feature type="domain" description="Glucose receptor Git3-like N-terminal" evidence="7">
    <location>
        <begin position="21"/>
        <end position="207"/>
    </location>
</feature>
<comment type="caution">
    <text evidence="8">The sequence shown here is derived from an EMBL/GenBank/DDBJ whole genome shotgun (WGS) entry which is preliminary data.</text>
</comment>
<comment type="subcellular location">
    <subcellularLocation>
        <location evidence="1">Membrane</location>
        <topology evidence="1">Multi-pass membrane protein</topology>
    </subcellularLocation>
</comment>
<evidence type="ECO:0000313" key="9">
    <source>
        <dbReference type="Proteomes" id="UP000664203"/>
    </source>
</evidence>
<proteinExistence type="predicted"/>
<keyword evidence="9" id="KW-1185">Reference proteome</keyword>
<feature type="transmembrane region" description="Helical" evidence="6">
    <location>
        <begin position="173"/>
        <end position="202"/>
    </location>
</feature>
<feature type="non-terminal residue" evidence="8">
    <location>
        <position position="1"/>
    </location>
</feature>
<dbReference type="GO" id="GO:0005886">
    <property type="term" value="C:plasma membrane"/>
    <property type="evidence" value="ECO:0007669"/>
    <property type="project" value="TreeGrafter"/>
</dbReference>
<protein>
    <recommendedName>
        <fullName evidence="7">Glucose receptor Git3-like N-terminal domain-containing protein</fullName>
    </recommendedName>
</protein>
<feature type="compositionally biased region" description="Basic and acidic residues" evidence="5">
    <location>
        <begin position="396"/>
        <end position="409"/>
    </location>
</feature>
<dbReference type="GO" id="GO:0007189">
    <property type="term" value="P:adenylate cyclase-activating G protein-coupled receptor signaling pathway"/>
    <property type="evidence" value="ECO:0007669"/>
    <property type="project" value="TreeGrafter"/>
</dbReference>
<dbReference type="OrthoDB" id="5368598at2759"/>
<keyword evidence="2 6" id="KW-0812">Transmembrane</keyword>